<reference evidence="1" key="1">
    <citation type="journal article" date="2020" name="Int. J. Syst. Evol. Microbiol.">
        <title>Leptospira yasudae sp. nov. and Leptospira stimsonii sp. nov., two new species of the pathogenic group isolated from environmental sources.</title>
        <authorList>
            <person name="Casanovas-Massana A."/>
            <person name="Hamond C."/>
            <person name="Santos L.A."/>
            <person name="de Oliveira D."/>
            <person name="Hacker K.P."/>
            <person name="Balassiano I."/>
            <person name="Costa F."/>
            <person name="Medeiros M.A."/>
            <person name="Reis M.G."/>
            <person name="Ko A.I."/>
            <person name="Wunder E.A."/>
        </authorList>
    </citation>
    <scope>NUCLEOTIDE SEQUENCE</scope>
    <source>
        <strain evidence="1">Yale</strain>
    </source>
</reference>
<gene>
    <name evidence="1" type="ORF">DLM75_00165</name>
</gene>
<dbReference type="EMBL" id="QHCT01000001">
    <property type="protein sequence ID" value="RHX91710.1"/>
    <property type="molecule type" value="Genomic_DNA"/>
</dbReference>
<evidence type="ECO:0000313" key="1">
    <source>
        <dbReference type="EMBL" id="RHX91710.1"/>
    </source>
</evidence>
<proteinExistence type="predicted"/>
<comment type="caution">
    <text evidence="1">The sequence shown here is derived from an EMBL/GenBank/DDBJ whole genome shotgun (WGS) entry which is preliminary data.</text>
</comment>
<name>A0A396ZF24_9LEPT</name>
<dbReference type="Proteomes" id="UP000265798">
    <property type="component" value="Unassembled WGS sequence"/>
</dbReference>
<dbReference type="AlphaFoldDB" id="A0A396ZF24"/>
<sequence>MRSSFFSDFSGEAGFFSENYFEETTNAGTPLKNGLFFLDYKSGRNSMNTPFQFRNKRRRILRTF</sequence>
<organism evidence="1">
    <name type="scientific">Leptospira stimsonii</name>
    <dbReference type="NCBI Taxonomy" id="2202203"/>
    <lineage>
        <taxon>Bacteria</taxon>
        <taxon>Pseudomonadati</taxon>
        <taxon>Spirochaetota</taxon>
        <taxon>Spirochaetia</taxon>
        <taxon>Leptospirales</taxon>
        <taxon>Leptospiraceae</taxon>
        <taxon>Leptospira</taxon>
    </lineage>
</organism>
<accession>A0A396ZF24</accession>
<protein>
    <submittedName>
        <fullName evidence="1">Uncharacterized protein</fullName>
    </submittedName>
</protein>